<sequence>SYSQVKLPSPNYKGRKSELCVLGIEKRPKFTCGKSTGKQQTIKDFPAWS</sequence>
<gene>
    <name evidence="1" type="ORF">M9458_050463</name>
</gene>
<accession>A0ABD0MYL1</accession>
<protein>
    <submittedName>
        <fullName evidence="1">Uncharacterized protein</fullName>
    </submittedName>
</protein>
<name>A0ABD0MYL1_CIRMR</name>
<dbReference type="AlphaFoldDB" id="A0ABD0MYL1"/>
<comment type="caution">
    <text evidence="1">The sequence shown here is derived from an EMBL/GenBank/DDBJ whole genome shotgun (WGS) entry which is preliminary data.</text>
</comment>
<evidence type="ECO:0000313" key="1">
    <source>
        <dbReference type="EMBL" id="KAL0154209.1"/>
    </source>
</evidence>
<feature type="non-terminal residue" evidence="1">
    <location>
        <position position="49"/>
    </location>
</feature>
<organism evidence="1 2">
    <name type="scientific">Cirrhinus mrigala</name>
    <name type="common">Mrigala</name>
    <dbReference type="NCBI Taxonomy" id="683832"/>
    <lineage>
        <taxon>Eukaryota</taxon>
        <taxon>Metazoa</taxon>
        <taxon>Chordata</taxon>
        <taxon>Craniata</taxon>
        <taxon>Vertebrata</taxon>
        <taxon>Euteleostomi</taxon>
        <taxon>Actinopterygii</taxon>
        <taxon>Neopterygii</taxon>
        <taxon>Teleostei</taxon>
        <taxon>Ostariophysi</taxon>
        <taxon>Cypriniformes</taxon>
        <taxon>Cyprinidae</taxon>
        <taxon>Labeoninae</taxon>
        <taxon>Labeonini</taxon>
        <taxon>Cirrhinus</taxon>
    </lineage>
</organism>
<keyword evidence="2" id="KW-1185">Reference proteome</keyword>
<dbReference type="Proteomes" id="UP001529510">
    <property type="component" value="Unassembled WGS sequence"/>
</dbReference>
<dbReference type="EMBL" id="JAMKFB020000039">
    <property type="protein sequence ID" value="KAL0154209.1"/>
    <property type="molecule type" value="Genomic_DNA"/>
</dbReference>
<evidence type="ECO:0000313" key="2">
    <source>
        <dbReference type="Proteomes" id="UP001529510"/>
    </source>
</evidence>
<feature type="non-terminal residue" evidence="1">
    <location>
        <position position="1"/>
    </location>
</feature>
<proteinExistence type="predicted"/>
<reference evidence="1 2" key="1">
    <citation type="submission" date="2024-05" db="EMBL/GenBank/DDBJ databases">
        <title>Genome sequencing and assembly of Indian major carp, Cirrhinus mrigala (Hamilton, 1822).</title>
        <authorList>
            <person name="Mohindra V."/>
            <person name="Chowdhury L.M."/>
            <person name="Lal K."/>
            <person name="Jena J.K."/>
        </authorList>
    </citation>
    <scope>NUCLEOTIDE SEQUENCE [LARGE SCALE GENOMIC DNA]</scope>
    <source>
        <strain evidence="1">CM1030</strain>
        <tissue evidence="1">Blood</tissue>
    </source>
</reference>